<gene>
    <name evidence="7" type="ORF">HMPREF2086_00592</name>
</gene>
<comment type="catalytic activity">
    <reaction evidence="1">
        <text>Hydrolyzes the link between N-acetylmuramoyl residues and L-amino acid residues in certain cell-wall glycopeptides.</text>
        <dbReference type="EC" id="3.5.1.28"/>
    </reaction>
</comment>
<dbReference type="HOGENOM" id="CLU_014322_11_1_7"/>
<feature type="signal peptide" evidence="5">
    <location>
        <begin position="1"/>
        <end position="18"/>
    </location>
</feature>
<evidence type="ECO:0000256" key="4">
    <source>
        <dbReference type="SAM" id="MobiDB-lite"/>
    </source>
</evidence>
<dbReference type="PATRIC" id="fig|1357400.3.peg.812"/>
<keyword evidence="5" id="KW-0732">Signal</keyword>
<evidence type="ECO:0000256" key="5">
    <source>
        <dbReference type="SAM" id="SignalP"/>
    </source>
</evidence>
<dbReference type="EMBL" id="AZJI01000001">
    <property type="protein sequence ID" value="ETD25252.1"/>
    <property type="molecule type" value="Genomic_DNA"/>
</dbReference>
<dbReference type="SUPFAM" id="SSF53187">
    <property type="entry name" value="Zn-dependent exopeptidases"/>
    <property type="match status" value="1"/>
</dbReference>
<dbReference type="RefSeq" id="WP_023927317.1">
    <property type="nucleotide sequence ID" value="NZ_KI669454.1"/>
</dbReference>
<evidence type="ECO:0000259" key="6">
    <source>
        <dbReference type="SMART" id="SM00646"/>
    </source>
</evidence>
<feature type="compositionally biased region" description="Polar residues" evidence="4">
    <location>
        <begin position="217"/>
        <end position="227"/>
    </location>
</feature>
<accession>V8CDS3</accession>
<keyword evidence="8" id="KW-1185">Reference proteome</keyword>
<dbReference type="InterPro" id="IPR002508">
    <property type="entry name" value="MurNAc-LAA_cat"/>
</dbReference>
<dbReference type="eggNOG" id="COG0860">
    <property type="taxonomic scope" value="Bacteria"/>
</dbReference>
<dbReference type="PANTHER" id="PTHR30404">
    <property type="entry name" value="N-ACETYLMURAMOYL-L-ALANINE AMIDASE"/>
    <property type="match status" value="1"/>
</dbReference>
<dbReference type="InterPro" id="IPR050695">
    <property type="entry name" value="N-acetylmuramoyl_amidase_3"/>
</dbReference>
<keyword evidence="3" id="KW-0378">Hydrolase</keyword>
<dbReference type="GO" id="GO:0009253">
    <property type="term" value="P:peptidoglycan catabolic process"/>
    <property type="evidence" value="ECO:0007669"/>
    <property type="project" value="InterPro"/>
</dbReference>
<feature type="region of interest" description="Disordered" evidence="4">
    <location>
        <begin position="121"/>
        <end position="228"/>
    </location>
</feature>
<feature type="compositionally biased region" description="Low complexity" evidence="4">
    <location>
        <begin position="141"/>
        <end position="172"/>
    </location>
</feature>
<reference evidence="7 8" key="1">
    <citation type="journal article" date="2014" name="Genome Announc.">
        <title>Draft genome sequences of six enterohepatic helicobacter species isolated from humans and one from rhesus macaques.</title>
        <authorList>
            <person name="Shen Z."/>
            <person name="Sheh A."/>
            <person name="Young S.K."/>
            <person name="Abouelliel A."/>
            <person name="Ward D.V."/>
            <person name="Earl A.M."/>
            <person name="Fox J.G."/>
        </authorList>
    </citation>
    <scope>NUCLEOTIDE SEQUENCE [LARGE SCALE GENOMIC DNA]</scope>
    <source>
        <strain evidence="7 8">MIT 99-5501</strain>
    </source>
</reference>
<dbReference type="GO" id="GO:0008745">
    <property type="term" value="F:N-acetylmuramoyl-L-alanine amidase activity"/>
    <property type="evidence" value="ECO:0007669"/>
    <property type="project" value="UniProtKB-EC"/>
</dbReference>
<feature type="compositionally biased region" description="Basic and acidic residues" evidence="4">
    <location>
        <begin position="177"/>
        <end position="193"/>
    </location>
</feature>
<sequence length="457" mass="50763">MRRILLALAIFLAYPLAAQNLRITNAVPFGASSLKVVFSNDIDSLSLTPIKLNQNSFYIDIKAVLDIGRKVYFFPRNAQVTIAQNTPEITRIVITNGNGMEYQLKPMQKNLYLSFVDKIPSSTTQSTTQQKTEPKTEPKAQSKPPQAQPAQTSQAKQPPKQPAKQTQSKPTQNPKTQKKEVQKNDSAKKDSKKSAQKQKNTKTTPKSTPKTPPPRTIVSTTLATPSSRKGLKVVIDAGHGGKDCGAFGVTKVCEKHIVLKVALKVHNELKKRGYESYLTRDRDIFIELPERTKFANAKKADLFISIHANSVPVGKKSPRGIETYFLSAARTEDARSVAAKENQADIEIMNFYSKQNFLDRLESHRIVSSNRFAIDIQTGLIQNLQANYPPSTIVDNGVREGPFWVLVGALMPSVLVEIGYNSHPLEAQRLNEDTYQRVLSLGIADGIDSFVAKNFKE</sequence>
<dbReference type="AlphaFoldDB" id="V8CDS3"/>
<dbReference type="EC" id="3.5.1.28" evidence="2"/>
<name>V8CDS3_9HELI</name>
<evidence type="ECO:0000313" key="7">
    <source>
        <dbReference type="EMBL" id="ETD25252.1"/>
    </source>
</evidence>
<dbReference type="STRING" id="1357400.HMPREF2086_00592"/>
<protein>
    <recommendedName>
        <fullName evidence="2">N-acetylmuramoyl-L-alanine amidase</fullName>
        <ecNumber evidence="2">3.5.1.28</ecNumber>
    </recommendedName>
</protein>
<feature type="compositionally biased region" description="Low complexity" evidence="4">
    <location>
        <begin position="121"/>
        <end position="131"/>
    </location>
</feature>
<evidence type="ECO:0000256" key="1">
    <source>
        <dbReference type="ARBA" id="ARBA00001561"/>
    </source>
</evidence>
<feature type="domain" description="MurNAc-LAA" evidence="6">
    <location>
        <begin position="292"/>
        <end position="448"/>
    </location>
</feature>
<dbReference type="OrthoDB" id="9806267at2"/>
<dbReference type="CDD" id="cd02696">
    <property type="entry name" value="MurNAc-LAA"/>
    <property type="match status" value="1"/>
</dbReference>
<dbReference type="Proteomes" id="UP000018731">
    <property type="component" value="Unassembled WGS sequence"/>
</dbReference>
<evidence type="ECO:0000313" key="8">
    <source>
        <dbReference type="Proteomes" id="UP000018731"/>
    </source>
</evidence>
<proteinExistence type="predicted"/>
<comment type="caution">
    <text evidence="7">The sequence shown here is derived from an EMBL/GenBank/DDBJ whole genome shotgun (WGS) entry which is preliminary data.</text>
</comment>
<organism evidence="7 8">
    <name type="scientific">Helicobacter macacae MIT 99-5501</name>
    <dbReference type="NCBI Taxonomy" id="1357400"/>
    <lineage>
        <taxon>Bacteria</taxon>
        <taxon>Pseudomonadati</taxon>
        <taxon>Campylobacterota</taxon>
        <taxon>Epsilonproteobacteria</taxon>
        <taxon>Campylobacterales</taxon>
        <taxon>Helicobacteraceae</taxon>
        <taxon>Helicobacter</taxon>
    </lineage>
</organism>
<dbReference type="PANTHER" id="PTHR30404:SF0">
    <property type="entry name" value="N-ACETYLMURAMOYL-L-ALANINE AMIDASE AMIC"/>
    <property type="match status" value="1"/>
</dbReference>
<dbReference type="SMART" id="SM00646">
    <property type="entry name" value="Ami_3"/>
    <property type="match status" value="1"/>
</dbReference>
<dbReference type="FunFam" id="3.40.630.40:FF:000005">
    <property type="entry name" value="N-acetylmuramoyl-L-alanine amidase (AmiA)"/>
    <property type="match status" value="1"/>
</dbReference>
<dbReference type="Gene3D" id="3.40.630.40">
    <property type="entry name" value="Zn-dependent exopeptidases"/>
    <property type="match status" value="1"/>
</dbReference>
<dbReference type="GO" id="GO:0030288">
    <property type="term" value="C:outer membrane-bounded periplasmic space"/>
    <property type="evidence" value="ECO:0007669"/>
    <property type="project" value="TreeGrafter"/>
</dbReference>
<feature type="chain" id="PRO_5004767817" description="N-acetylmuramoyl-L-alanine amidase" evidence="5">
    <location>
        <begin position="19"/>
        <end position="457"/>
    </location>
</feature>
<evidence type="ECO:0000256" key="3">
    <source>
        <dbReference type="ARBA" id="ARBA00022801"/>
    </source>
</evidence>
<evidence type="ECO:0000256" key="2">
    <source>
        <dbReference type="ARBA" id="ARBA00011901"/>
    </source>
</evidence>
<dbReference type="Pfam" id="PF01520">
    <property type="entry name" value="Amidase_3"/>
    <property type="match status" value="1"/>
</dbReference>